<accession>A0ACA9KIL6</accession>
<comment type="caution">
    <text evidence="1">The sequence shown here is derived from an EMBL/GenBank/DDBJ whole genome shotgun (WGS) entry which is preliminary data.</text>
</comment>
<gene>
    <name evidence="1" type="ORF">DHETER_LOCUS1871</name>
</gene>
<dbReference type="Proteomes" id="UP000789702">
    <property type="component" value="Unassembled WGS sequence"/>
</dbReference>
<reference evidence="1" key="1">
    <citation type="submission" date="2021-06" db="EMBL/GenBank/DDBJ databases">
        <authorList>
            <person name="Kallberg Y."/>
            <person name="Tangrot J."/>
            <person name="Rosling A."/>
        </authorList>
    </citation>
    <scope>NUCLEOTIDE SEQUENCE</scope>
    <source>
        <strain evidence="1">IL203A</strain>
    </source>
</reference>
<evidence type="ECO:0000313" key="2">
    <source>
        <dbReference type="Proteomes" id="UP000789702"/>
    </source>
</evidence>
<evidence type="ECO:0000313" key="1">
    <source>
        <dbReference type="EMBL" id="CAG8474765.1"/>
    </source>
</evidence>
<name>A0ACA9KIL6_9GLOM</name>
<organism evidence="1 2">
    <name type="scientific">Dentiscutata heterogama</name>
    <dbReference type="NCBI Taxonomy" id="1316150"/>
    <lineage>
        <taxon>Eukaryota</taxon>
        <taxon>Fungi</taxon>
        <taxon>Fungi incertae sedis</taxon>
        <taxon>Mucoromycota</taxon>
        <taxon>Glomeromycotina</taxon>
        <taxon>Glomeromycetes</taxon>
        <taxon>Diversisporales</taxon>
        <taxon>Gigasporaceae</taxon>
        <taxon>Dentiscutata</taxon>
    </lineage>
</organism>
<dbReference type="EMBL" id="CAJVPU010001216">
    <property type="protein sequence ID" value="CAG8474765.1"/>
    <property type="molecule type" value="Genomic_DNA"/>
</dbReference>
<proteinExistence type="predicted"/>
<keyword evidence="2" id="KW-1185">Reference proteome</keyword>
<sequence>MSSKVGVLKVLKEVKNKFDKCIRSKAMRKGAIGTLHFGEDDSLHFP</sequence>
<protein>
    <submittedName>
        <fullName evidence="1">15420_t:CDS:1</fullName>
    </submittedName>
</protein>